<dbReference type="Proteomes" id="UP000008744">
    <property type="component" value="Unassembled WGS sequence"/>
</dbReference>
<dbReference type="SMR" id="B4H6W6"/>
<evidence type="ECO:0000259" key="1">
    <source>
        <dbReference type="Pfam" id="PF01399"/>
    </source>
</evidence>
<dbReference type="HOGENOM" id="CLU_2173597_0_0_1"/>
<dbReference type="EMBL" id="CH479215">
    <property type="protein sequence ID" value="EDW33554.1"/>
    <property type="molecule type" value="Genomic_DNA"/>
</dbReference>
<gene>
    <name evidence="2" type="primary">Dper\GL21592</name>
    <name evidence="2" type="ORF">Dper_GL21592</name>
</gene>
<organism evidence="3">
    <name type="scientific">Drosophila persimilis</name>
    <name type="common">Fruit fly</name>
    <dbReference type="NCBI Taxonomy" id="7234"/>
    <lineage>
        <taxon>Eukaryota</taxon>
        <taxon>Metazoa</taxon>
        <taxon>Ecdysozoa</taxon>
        <taxon>Arthropoda</taxon>
        <taxon>Hexapoda</taxon>
        <taxon>Insecta</taxon>
        <taxon>Pterygota</taxon>
        <taxon>Neoptera</taxon>
        <taxon>Endopterygota</taxon>
        <taxon>Diptera</taxon>
        <taxon>Brachycera</taxon>
        <taxon>Muscomorpha</taxon>
        <taxon>Ephydroidea</taxon>
        <taxon>Drosophilidae</taxon>
        <taxon>Drosophila</taxon>
        <taxon>Sophophora</taxon>
    </lineage>
</organism>
<dbReference type="AlphaFoldDB" id="B4H6W6"/>
<protein>
    <submittedName>
        <fullName evidence="2">GL21592</fullName>
    </submittedName>
</protein>
<keyword evidence="3" id="KW-1185">Reference proteome</keyword>
<evidence type="ECO:0000313" key="2">
    <source>
        <dbReference type="EMBL" id="EDW33554.1"/>
    </source>
</evidence>
<dbReference type="eggNOG" id="KOG0686">
    <property type="taxonomic scope" value="Eukaryota"/>
</dbReference>
<sequence length="110" mass="12231">MDTRPEDVSTPKFLGKTLFGSSLNFFDIASGISLLQIATAGHVGNGGRGLELRRLLIASTSLKLFPQLKEIRNHTLIQHFSPYKSADMYKIALAFNISESDLENKVMRSF</sequence>
<reference evidence="2 3" key="1">
    <citation type="journal article" date="2007" name="Nature">
        <title>Evolution of genes and genomes on the Drosophila phylogeny.</title>
        <authorList>
            <consortium name="Drosophila 12 Genomes Consortium"/>
            <person name="Clark A.G."/>
            <person name="Eisen M.B."/>
            <person name="Smith D.R."/>
            <person name="Bergman C.M."/>
            <person name="Oliver B."/>
            <person name="Markow T.A."/>
            <person name="Kaufman T.C."/>
            <person name="Kellis M."/>
            <person name="Gelbart W."/>
            <person name="Iyer V.N."/>
            <person name="Pollard D.A."/>
            <person name="Sackton T.B."/>
            <person name="Larracuente A.M."/>
            <person name="Singh N.D."/>
            <person name="Abad J.P."/>
            <person name="Abt D.N."/>
            <person name="Adryan B."/>
            <person name="Aguade M."/>
            <person name="Akashi H."/>
            <person name="Anderson W.W."/>
            <person name="Aquadro C.F."/>
            <person name="Ardell D.H."/>
            <person name="Arguello R."/>
            <person name="Artieri C.G."/>
            <person name="Barbash D.A."/>
            <person name="Barker D."/>
            <person name="Barsanti P."/>
            <person name="Batterham P."/>
            <person name="Batzoglou S."/>
            <person name="Begun D."/>
            <person name="Bhutkar A."/>
            <person name="Blanco E."/>
            <person name="Bosak S.A."/>
            <person name="Bradley R.K."/>
            <person name="Brand A.D."/>
            <person name="Brent M.R."/>
            <person name="Brooks A.N."/>
            <person name="Brown R.H."/>
            <person name="Butlin R.K."/>
            <person name="Caggese C."/>
            <person name="Calvi B.R."/>
            <person name="Bernardo de Carvalho A."/>
            <person name="Caspi A."/>
            <person name="Castrezana S."/>
            <person name="Celniker S.E."/>
            <person name="Chang J.L."/>
            <person name="Chapple C."/>
            <person name="Chatterji S."/>
            <person name="Chinwalla A."/>
            <person name="Civetta A."/>
            <person name="Clifton S.W."/>
            <person name="Comeron J.M."/>
            <person name="Costello J.C."/>
            <person name="Coyne J.A."/>
            <person name="Daub J."/>
            <person name="David R.G."/>
            <person name="Delcher A.L."/>
            <person name="Delehaunty K."/>
            <person name="Do C.B."/>
            <person name="Ebling H."/>
            <person name="Edwards K."/>
            <person name="Eickbush T."/>
            <person name="Evans J.D."/>
            <person name="Filipski A."/>
            <person name="Findeiss S."/>
            <person name="Freyhult E."/>
            <person name="Fulton L."/>
            <person name="Fulton R."/>
            <person name="Garcia A.C."/>
            <person name="Gardiner A."/>
            <person name="Garfield D.A."/>
            <person name="Garvin B.E."/>
            <person name="Gibson G."/>
            <person name="Gilbert D."/>
            <person name="Gnerre S."/>
            <person name="Godfrey J."/>
            <person name="Good R."/>
            <person name="Gotea V."/>
            <person name="Gravely B."/>
            <person name="Greenberg A.J."/>
            <person name="Griffiths-Jones S."/>
            <person name="Gross S."/>
            <person name="Guigo R."/>
            <person name="Gustafson E.A."/>
            <person name="Haerty W."/>
            <person name="Hahn M.W."/>
            <person name="Halligan D.L."/>
            <person name="Halpern A.L."/>
            <person name="Halter G.M."/>
            <person name="Han M.V."/>
            <person name="Heger A."/>
            <person name="Hillier L."/>
            <person name="Hinrichs A.S."/>
            <person name="Holmes I."/>
            <person name="Hoskins R.A."/>
            <person name="Hubisz M.J."/>
            <person name="Hultmark D."/>
            <person name="Huntley M.A."/>
            <person name="Jaffe D.B."/>
            <person name="Jagadeeshan S."/>
            <person name="Jeck W.R."/>
            <person name="Johnson J."/>
            <person name="Jones C.D."/>
            <person name="Jordan W.C."/>
            <person name="Karpen G.H."/>
            <person name="Kataoka E."/>
            <person name="Keightley P.D."/>
            <person name="Kheradpour P."/>
            <person name="Kirkness E.F."/>
            <person name="Koerich L.B."/>
            <person name="Kristiansen K."/>
            <person name="Kudrna D."/>
            <person name="Kulathinal R.J."/>
            <person name="Kumar S."/>
            <person name="Kwok R."/>
            <person name="Lander E."/>
            <person name="Langley C.H."/>
            <person name="Lapoint R."/>
            <person name="Lazzaro B.P."/>
            <person name="Lee S.J."/>
            <person name="Levesque L."/>
            <person name="Li R."/>
            <person name="Lin C.F."/>
            <person name="Lin M.F."/>
            <person name="Lindblad-Toh K."/>
            <person name="Llopart A."/>
            <person name="Long M."/>
            <person name="Low L."/>
            <person name="Lozovsky E."/>
            <person name="Lu J."/>
            <person name="Luo M."/>
            <person name="Machado C.A."/>
            <person name="Makalowski W."/>
            <person name="Marzo M."/>
            <person name="Matsuda M."/>
            <person name="Matzkin L."/>
            <person name="McAllister B."/>
            <person name="McBride C.S."/>
            <person name="McKernan B."/>
            <person name="McKernan K."/>
            <person name="Mendez-Lago M."/>
            <person name="Minx P."/>
            <person name="Mollenhauer M.U."/>
            <person name="Montooth K."/>
            <person name="Mount S.M."/>
            <person name="Mu X."/>
            <person name="Myers E."/>
            <person name="Negre B."/>
            <person name="Newfeld S."/>
            <person name="Nielsen R."/>
            <person name="Noor M.A."/>
            <person name="O'Grady P."/>
            <person name="Pachter L."/>
            <person name="Papaceit M."/>
            <person name="Parisi M.J."/>
            <person name="Parisi M."/>
            <person name="Parts L."/>
            <person name="Pedersen J.S."/>
            <person name="Pesole G."/>
            <person name="Phillippy A.M."/>
            <person name="Ponting C.P."/>
            <person name="Pop M."/>
            <person name="Porcelli D."/>
            <person name="Powell J.R."/>
            <person name="Prohaska S."/>
            <person name="Pruitt K."/>
            <person name="Puig M."/>
            <person name="Quesneville H."/>
            <person name="Ram K.R."/>
            <person name="Rand D."/>
            <person name="Rasmussen M.D."/>
            <person name="Reed L.K."/>
            <person name="Reenan R."/>
            <person name="Reily A."/>
            <person name="Remington K.A."/>
            <person name="Rieger T.T."/>
            <person name="Ritchie M.G."/>
            <person name="Robin C."/>
            <person name="Rogers Y.H."/>
            <person name="Rohde C."/>
            <person name="Rozas J."/>
            <person name="Rubenfield M.J."/>
            <person name="Ruiz A."/>
            <person name="Russo S."/>
            <person name="Salzberg S.L."/>
            <person name="Sanchez-Gracia A."/>
            <person name="Saranga D.J."/>
            <person name="Sato H."/>
            <person name="Schaeffer S.W."/>
            <person name="Schatz M.C."/>
            <person name="Schlenke T."/>
            <person name="Schwartz R."/>
            <person name="Segarra C."/>
            <person name="Singh R.S."/>
            <person name="Sirot L."/>
            <person name="Sirota M."/>
            <person name="Sisneros N.B."/>
            <person name="Smith C.D."/>
            <person name="Smith T.F."/>
            <person name="Spieth J."/>
            <person name="Stage D.E."/>
            <person name="Stark A."/>
            <person name="Stephan W."/>
            <person name="Strausberg R.L."/>
            <person name="Strempel S."/>
            <person name="Sturgill D."/>
            <person name="Sutton G."/>
            <person name="Sutton G.G."/>
            <person name="Tao W."/>
            <person name="Teichmann S."/>
            <person name="Tobari Y.N."/>
            <person name="Tomimura Y."/>
            <person name="Tsolas J.M."/>
            <person name="Valente V.L."/>
            <person name="Venter E."/>
            <person name="Venter J.C."/>
            <person name="Vicario S."/>
            <person name="Vieira F.G."/>
            <person name="Vilella A.J."/>
            <person name="Villasante A."/>
            <person name="Walenz B."/>
            <person name="Wang J."/>
            <person name="Wasserman M."/>
            <person name="Watts T."/>
            <person name="Wilson D."/>
            <person name="Wilson R.K."/>
            <person name="Wing R.A."/>
            <person name="Wolfner M.F."/>
            <person name="Wong A."/>
            <person name="Wong G.K."/>
            <person name="Wu C.I."/>
            <person name="Wu G."/>
            <person name="Yamamoto D."/>
            <person name="Yang H.P."/>
            <person name="Yang S.P."/>
            <person name="Yorke J.A."/>
            <person name="Yoshida K."/>
            <person name="Zdobnov E."/>
            <person name="Zhang P."/>
            <person name="Zhang Y."/>
            <person name="Zimin A.V."/>
            <person name="Baldwin J."/>
            <person name="Abdouelleil A."/>
            <person name="Abdulkadir J."/>
            <person name="Abebe A."/>
            <person name="Abera B."/>
            <person name="Abreu J."/>
            <person name="Acer S.C."/>
            <person name="Aftuck L."/>
            <person name="Alexander A."/>
            <person name="An P."/>
            <person name="Anderson E."/>
            <person name="Anderson S."/>
            <person name="Arachi H."/>
            <person name="Azer M."/>
            <person name="Bachantsang P."/>
            <person name="Barry A."/>
            <person name="Bayul T."/>
            <person name="Berlin A."/>
            <person name="Bessette D."/>
            <person name="Bloom T."/>
            <person name="Blye J."/>
            <person name="Boguslavskiy L."/>
            <person name="Bonnet C."/>
            <person name="Boukhgalter B."/>
            <person name="Bourzgui I."/>
            <person name="Brown A."/>
            <person name="Cahill P."/>
            <person name="Channer S."/>
            <person name="Cheshatsang Y."/>
            <person name="Chuda L."/>
            <person name="Citroen M."/>
            <person name="Collymore A."/>
            <person name="Cooke P."/>
            <person name="Costello M."/>
            <person name="D'Aco K."/>
            <person name="Daza R."/>
            <person name="De Haan G."/>
            <person name="DeGray S."/>
            <person name="DeMaso C."/>
            <person name="Dhargay N."/>
            <person name="Dooley K."/>
            <person name="Dooley E."/>
            <person name="Doricent M."/>
            <person name="Dorje P."/>
            <person name="Dorjee K."/>
            <person name="Dupes A."/>
            <person name="Elong R."/>
            <person name="Falk J."/>
            <person name="Farina A."/>
            <person name="Faro S."/>
            <person name="Ferguson D."/>
            <person name="Fisher S."/>
            <person name="Foley C.D."/>
            <person name="Franke A."/>
            <person name="Friedrich D."/>
            <person name="Gadbois L."/>
            <person name="Gearin G."/>
            <person name="Gearin C.R."/>
            <person name="Giannoukos G."/>
            <person name="Goode T."/>
            <person name="Graham J."/>
            <person name="Grandbois E."/>
            <person name="Grewal S."/>
            <person name="Gyaltsen K."/>
            <person name="Hafez N."/>
            <person name="Hagos B."/>
            <person name="Hall J."/>
            <person name="Henson C."/>
            <person name="Hollinger A."/>
            <person name="Honan T."/>
            <person name="Huard M.D."/>
            <person name="Hughes L."/>
            <person name="Hurhula B."/>
            <person name="Husby M.E."/>
            <person name="Kamat A."/>
            <person name="Kanga B."/>
            <person name="Kashin S."/>
            <person name="Khazanovich D."/>
            <person name="Kisner P."/>
            <person name="Lance K."/>
            <person name="Lara M."/>
            <person name="Lee W."/>
            <person name="Lennon N."/>
            <person name="Letendre F."/>
            <person name="LeVine R."/>
            <person name="Lipovsky A."/>
            <person name="Liu X."/>
            <person name="Liu J."/>
            <person name="Liu S."/>
            <person name="Lokyitsang T."/>
            <person name="Lokyitsang Y."/>
            <person name="Lubonja R."/>
            <person name="Lui A."/>
            <person name="MacDonald P."/>
            <person name="Magnisalis V."/>
            <person name="Maru K."/>
            <person name="Matthews C."/>
            <person name="McCusker W."/>
            <person name="McDonough S."/>
            <person name="Mehta T."/>
            <person name="Meldrim J."/>
            <person name="Meneus L."/>
            <person name="Mihai O."/>
            <person name="Mihalev A."/>
            <person name="Mihova T."/>
            <person name="Mittelman R."/>
            <person name="Mlenga V."/>
            <person name="Montmayeur A."/>
            <person name="Mulrain L."/>
            <person name="Navidi A."/>
            <person name="Naylor J."/>
            <person name="Negash T."/>
            <person name="Nguyen T."/>
            <person name="Nguyen N."/>
            <person name="Nicol R."/>
            <person name="Norbu C."/>
            <person name="Norbu N."/>
            <person name="Novod N."/>
            <person name="O'Neill B."/>
            <person name="Osman S."/>
            <person name="Markiewicz E."/>
            <person name="Oyono O.L."/>
            <person name="Patti C."/>
            <person name="Phunkhang P."/>
            <person name="Pierre F."/>
            <person name="Priest M."/>
            <person name="Raghuraman S."/>
            <person name="Rege F."/>
            <person name="Reyes R."/>
            <person name="Rise C."/>
            <person name="Rogov P."/>
            <person name="Ross K."/>
            <person name="Ryan E."/>
            <person name="Settipalli S."/>
            <person name="Shea T."/>
            <person name="Sherpa N."/>
            <person name="Shi L."/>
            <person name="Shih D."/>
            <person name="Sparrow T."/>
            <person name="Spaulding J."/>
            <person name="Stalker J."/>
            <person name="Stange-Thomann N."/>
            <person name="Stavropoulos S."/>
            <person name="Stone C."/>
            <person name="Strader C."/>
            <person name="Tesfaye S."/>
            <person name="Thomson T."/>
            <person name="Thoulutsang Y."/>
            <person name="Thoulutsang D."/>
            <person name="Topham K."/>
            <person name="Topping I."/>
            <person name="Tsamla T."/>
            <person name="Vassiliev H."/>
            <person name="Vo A."/>
            <person name="Wangchuk T."/>
            <person name="Wangdi T."/>
            <person name="Weiand M."/>
            <person name="Wilkinson J."/>
            <person name="Wilson A."/>
            <person name="Yadav S."/>
            <person name="Young G."/>
            <person name="Yu Q."/>
            <person name="Zembek L."/>
            <person name="Zhong D."/>
            <person name="Zimmer A."/>
            <person name="Zwirko Z."/>
            <person name="Jaffe D.B."/>
            <person name="Alvarez P."/>
            <person name="Brockman W."/>
            <person name="Butler J."/>
            <person name="Chin C."/>
            <person name="Gnerre S."/>
            <person name="Grabherr M."/>
            <person name="Kleber M."/>
            <person name="Mauceli E."/>
            <person name="MacCallum I."/>
        </authorList>
    </citation>
    <scope>NUCLEOTIDE SEQUENCE [LARGE SCALE GENOMIC DNA]</scope>
    <source>
        <strain evidence="3">MSH-3 / Tucson 14011-0111.49</strain>
    </source>
</reference>
<proteinExistence type="predicted"/>
<name>B4H6W6_DROPE</name>
<dbReference type="Gene3D" id="1.25.40.570">
    <property type="match status" value="1"/>
</dbReference>
<dbReference type="STRING" id="7234.B4H6W6"/>
<accession>B4H6W6</accession>
<dbReference type="Pfam" id="PF01399">
    <property type="entry name" value="PCI"/>
    <property type="match status" value="1"/>
</dbReference>
<dbReference type="InterPro" id="IPR000717">
    <property type="entry name" value="PCI_dom"/>
</dbReference>
<evidence type="ECO:0000313" key="3">
    <source>
        <dbReference type="Proteomes" id="UP000008744"/>
    </source>
</evidence>
<feature type="domain" description="PCI" evidence="1">
    <location>
        <begin position="69"/>
        <end position="108"/>
    </location>
</feature>